<dbReference type="InterPro" id="IPR018247">
    <property type="entry name" value="EF_Hand_1_Ca_BS"/>
</dbReference>
<dbReference type="Gene3D" id="1.10.238.10">
    <property type="entry name" value="EF-hand"/>
    <property type="match status" value="1"/>
</dbReference>
<feature type="domain" description="EF-hand" evidence="4">
    <location>
        <begin position="129"/>
        <end position="164"/>
    </location>
</feature>
<sequence length="239" mass="27470">MNRISVEELIKTTQLSRPEIEHLTATFNGLAQQQSEKIDRPRFRDLLADTFGVDDSLLMDRVFRCFDLDSDNFICYDEFMKNMAIFLKGKYEEKLKVYDLNGDKHISKEEMYQMLKNCLVKGVEEDEDGVKDLVELILKKLDEDRDGRVSEMDWASAISKETLLMEAFGQCLPTSAVISKFLYNEANSNSRSNSKRLRSANEDLFLPVLRQTTIVSSKHVHLHRNHATHGVGPQVAPQH</sequence>
<keyword evidence="3" id="KW-0106">Calcium</keyword>
<dbReference type="GO" id="GO:0005509">
    <property type="term" value="F:calcium ion binding"/>
    <property type="evidence" value="ECO:0007669"/>
    <property type="project" value="InterPro"/>
</dbReference>
<dbReference type="Proteomes" id="UP001211065">
    <property type="component" value="Unassembled WGS sequence"/>
</dbReference>
<protein>
    <submittedName>
        <fullName evidence="5">EF-hand calcium-binding domain-containing protein 1</fullName>
    </submittedName>
</protein>
<reference evidence="5" key="1">
    <citation type="submission" date="2020-05" db="EMBL/GenBank/DDBJ databases">
        <title>Phylogenomic resolution of chytrid fungi.</title>
        <authorList>
            <person name="Stajich J.E."/>
            <person name="Amses K."/>
            <person name="Simmons R."/>
            <person name="Seto K."/>
            <person name="Myers J."/>
            <person name="Bonds A."/>
            <person name="Quandt C.A."/>
            <person name="Barry K."/>
            <person name="Liu P."/>
            <person name="Grigoriev I."/>
            <person name="Longcore J.E."/>
            <person name="James T.Y."/>
        </authorList>
    </citation>
    <scope>NUCLEOTIDE SEQUENCE</scope>
    <source>
        <strain evidence="5">JEL0476</strain>
    </source>
</reference>
<comment type="caution">
    <text evidence="5">The sequence shown here is derived from an EMBL/GenBank/DDBJ whole genome shotgun (WGS) entry which is preliminary data.</text>
</comment>
<evidence type="ECO:0000313" key="5">
    <source>
        <dbReference type="EMBL" id="KAJ3200795.1"/>
    </source>
</evidence>
<keyword evidence="1" id="KW-0479">Metal-binding</keyword>
<proteinExistence type="predicted"/>
<dbReference type="AlphaFoldDB" id="A0AAD5XRK9"/>
<keyword evidence="6" id="KW-1185">Reference proteome</keyword>
<evidence type="ECO:0000256" key="1">
    <source>
        <dbReference type="ARBA" id="ARBA00022723"/>
    </source>
</evidence>
<accession>A0AAD5XRK9</accession>
<dbReference type="InterPro" id="IPR011992">
    <property type="entry name" value="EF-hand-dom_pair"/>
</dbReference>
<dbReference type="PROSITE" id="PS50222">
    <property type="entry name" value="EF_HAND_2"/>
    <property type="match status" value="2"/>
</dbReference>
<dbReference type="Pfam" id="PF13202">
    <property type="entry name" value="EF-hand_5"/>
    <property type="match status" value="1"/>
</dbReference>
<dbReference type="PROSITE" id="PS00018">
    <property type="entry name" value="EF_HAND_1"/>
    <property type="match status" value="2"/>
</dbReference>
<evidence type="ECO:0000313" key="6">
    <source>
        <dbReference type="Proteomes" id="UP001211065"/>
    </source>
</evidence>
<organism evidence="5 6">
    <name type="scientific">Clydaea vesicula</name>
    <dbReference type="NCBI Taxonomy" id="447962"/>
    <lineage>
        <taxon>Eukaryota</taxon>
        <taxon>Fungi</taxon>
        <taxon>Fungi incertae sedis</taxon>
        <taxon>Chytridiomycota</taxon>
        <taxon>Chytridiomycota incertae sedis</taxon>
        <taxon>Chytridiomycetes</taxon>
        <taxon>Lobulomycetales</taxon>
        <taxon>Lobulomycetaceae</taxon>
        <taxon>Clydaea</taxon>
    </lineage>
</organism>
<dbReference type="PANTHER" id="PTHR23055:SF60">
    <property type="entry name" value="CALAXIN"/>
    <property type="match status" value="1"/>
</dbReference>
<dbReference type="PANTHER" id="PTHR23055">
    <property type="entry name" value="CALCIUM BINDING PROTEINS"/>
    <property type="match status" value="1"/>
</dbReference>
<dbReference type="EMBL" id="JADGJW010001834">
    <property type="protein sequence ID" value="KAJ3200795.1"/>
    <property type="molecule type" value="Genomic_DNA"/>
</dbReference>
<dbReference type="InterPro" id="IPR002048">
    <property type="entry name" value="EF_hand_dom"/>
</dbReference>
<evidence type="ECO:0000259" key="4">
    <source>
        <dbReference type="PROSITE" id="PS50222"/>
    </source>
</evidence>
<dbReference type="Pfam" id="PF13499">
    <property type="entry name" value="EF-hand_7"/>
    <property type="match status" value="1"/>
</dbReference>
<dbReference type="SMART" id="SM00054">
    <property type="entry name" value="EFh"/>
    <property type="match status" value="3"/>
</dbReference>
<dbReference type="CDD" id="cd00051">
    <property type="entry name" value="EFh"/>
    <property type="match status" value="1"/>
</dbReference>
<keyword evidence="2" id="KW-0677">Repeat</keyword>
<feature type="domain" description="EF-hand" evidence="4">
    <location>
        <begin position="86"/>
        <end position="121"/>
    </location>
</feature>
<dbReference type="InterPro" id="IPR028846">
    <property type="entry name" value="Recoverin"/>
</dbReference>
<evidence type="ECO:0000256" key="3">
    <source>
        <dbReference type="ARBA" id="ARBA00022837"/>
    </source>
</evidence>
<evidence type="ECO:0000256" key="2">
    <source>
        <dbReference type="ARBA" id="ARBA00022737"/>
    </source>
</evidence>
<gene>
    <name evidence="5" type="primary">EFCAB1</name>
    <name evidence="5" type="ORF">HK099_002512</name>
</gene>
<dbReference type="SUPFAM" id="SSF47473">
    <property type="entry name" value="EF-hand"/>
    <property type="match status" value="1"/>
</dbReference>
<name>A0AAD5XRK9_9FUNG</name>